<keyword evidence="2" id="KW-1185">Reference proteome</keyword>
<gene>
    <name evidence="1" type="ORF">DW099_07105</name>
</gene>
<organism evidence="1 2">
    <name type="scientific">Emergencia timonensis</name>
    <dbReference type="NCBI Taxonomy" id="1776384"/>
    <lineage>
        <taxon>Bacteria</taxon>
        <taxon>Bacillati</taxon>
        <taxon>Bacillota</taxon>
        <taxon>Clostridia</taxon>
        <taxon>Peptostreptococcales</taxon>
        <taxon>Anaerovoracaceae</taxon>
        <taxon>Emergencia</taxon>
    </lineage>
</organism>
<keyword evidence="1" id="KW-0808">Transferase</keyword>
<dbReference type="AlphaFoldDB" id="A0A415E3L5"/>
<sequence length="243" mass="27532">MKLSERLQLIADEINKGETMADIGTDHGFLPLYLLETGKCPHVVMADISSGSLKKAEDNCRALHPEREYDLRLGNGIDVLQDGEVDVVVIAGMGGLLIADILEWNLAKSRSIKRYILQPRNHVGRLRHWLADNGFLITKESLVREGKFICEILTVNSGFPQSKEAAPYSAAFDYPDSLLTFRNHLTKEYLERKLEIEEKIYKNISAHSKSVETETISCRERINRLEHLLEKLYDENHGAEASL</sequence>
<accession>A0A415E3L5</accession>
<dbReference type="Gene3D" id="3.40.50.150">
    <property type="entry name" value="Vaccinia Virus protein VP39"/>
    <property type="match status" value="1"/>
</dbReference>
<dbReference type="Proteomes" id="UP000284841">
    <property type="component" value="Unassembled WGS sequence"/>
</dbReference>
<keyword evidence="1" id="KW-0489">Methyltransferase</keyword>
<dbReference type="PANTHER" id="PTHR38451">
    <property type="entry name" value="TRNA (ADENINE(22)-N(1))-METHYLTRANSFERASE"/>
    <property type="match status" value="1"/>
</dbReference>
<name>A0A415E3L5_9FIRM</name>
<dbReference type="EMBL" id="QRMS01000002">
    <property type="protein sequence ID" value="RHJ88179.1"/>
    <property type="molecule type" value="Genomic_DNA"/>
</dbReference>
<dbReference type="GO" id="GO:0160105">
    <property type="term" value="F:tRNA (adenine(22)-N1)-methyltransferase activity"/>
    <property type="evidence" value="ECO:0007669"/>
    <property type="project" value="InterPro"/>
</dbReference>
<dbReference type="GO" id="GO:0032259">
    <property type="term" value="P:methylation"/>
    <property type="evidence" value="ECO:0007669"/>
    <property type="project" value="UniProtKB-KW"/>
</dbReference>
<dbReference type="STRING" id="1776384.GCA_900086585_03761"/>
<dbReference type="PIRSF" id="PIRSF018637">
    <property type="entry name" value="TrmK"/>
    <property type="match status" value="1"/>
</dbReference>
<dbReference type="PANTHER" id="PTHR38451:SF1">
    <property type="entry name" value="TRNA (ADENINE(22)-N(1))-METHYLTRANSFERASE"/>
    <property type="match status" value="1"/>
</dbReference>
<comment type="caution">
    <text evidence="1">The sequence shown here is derived from an EMBL/GenBank/DDBJ whole genome shotgun (WGS) entry which is preliminary data.</text>
</comment>
<dbReference type="InterPro" id="IPR006901">
    <property type="entry name" value="TrmK"/>
</dbReference>
<dbReference type="SUPFAM" id="SSF53335">
    <property type="entry name" value="S-adenosyl-L-methionine-dependent methyltransferases"/>
    <property type="match status" value="1"/>
</dbReference>
<evidence type="ECO:0000313" key="1">
    <source>
        <dbReference type="EMBL" id="RHJ88179.1"/>
    </source>
</evidence>
<evidence type="ECO:0000313" key="2">
    <source>
        <dbReference type="Proteomes" id="UP000284841"/>
    </source>
</evidence>
<reference evidence="1 2" key="1">
    <citation type="submission" date="2018-08" db="EMBL/GenBank/DDBJ databases">
        <title>A genome reference for cultivated species of the human gut microbiota.</title>
        <authorList>
            <person name="Zou Y."/>
            <person name="Xue W."/>
            <person name="Luo G."/>
        </authorList>
    </citation>
    <scope>NUCLEOTIDE SEQUENCE [LARGE SCALE GENOMIC DNA]</scope>
    <source>
        <strain evidence="1 2">AM07-24</strain>
    </source>
</reference>
<dbReference type="RefSeq" id="WP_118334771.1">
    <property type="nucleotide sequence ID" value="NZ_AP025567.1"/>
</dbReference>
<dbReference type="InterPro" id="IPR029063">
    <property type="entry name" value="SAM-dependent_MTases_sf"/>
</dbReference>
<dbReference type="CDD" id="cd02440">
    <property type="entry name" value="AdoMet_MTases"/>
    <property type="match status" value="1"/>
</dbReference>
<proteinExistence type="predicted"/>
<protein>
    <submittedName>
        <fullName evidence="1">SAM-dependent methyltransferase</fullName>
    </submittedName>
</protein>
<dbReference type="OrthoDB" id="5881184at2"/>
<dbReference type="Pfam" id="PF12847">
    <property type="entry name" value="Methyltransf_18"/>
    <property type="match status" value="1"/>
</dbReference>